<evidence type="ECO:0000256" key="4">
    <source>
        <dbReference type="ARBA" id="ARBA00004709"/>
    </source>
</evidence>
<dbReference type="Gene3D" id="3.30.1330.50">
    <property type="entry name" value="2-C-methyl-D-erythritol 2,4-cyclodiphosphate synthase"/>
    <property type="match status" value="1"/>
</dbReference>
<feature type="site" description="Transition state stabilizer" evidence="14">
    <location>
        <position position="260"/>
    </location>
</feature>
<comment type="similarity">
    <text evidence="14">In the N-terminal section; belongs to the IspD/TarI cytidylyltransferase family. IspD subfamily.</text>
</comment>
<dbReference type="HAMAP" id="MF_01520">
    <property type="entry name" value="IspDF"/>
    <property type="match status" value="1"/>
</dbReference>
<dbReference type="CDD" id="cd00554">
    <property type="entry name" value="MECDP_synthase"/>
    <property type="match status" value="1"/>
</dbReference>
<dbReference type="GO" id="GO:0046872">
    <property type="term" value="F:metal ion binding"/>
    <property type="evidence" value="ECO:0007669"/>
    <property type="project" value="UniProtKB-KW"/>
</dbReference>
<dbReference type="PANTHER" id="PTHR43181">
    <property type="entry name" value="2-C-METHYL-D-ERYTHRITOL 2,4-CYCLODIPHOSPHATE SYNTHASE, CHLOROPLASTIC"/>
    <property type="match status" value="1"/>
</dbReference>
<feature type="region of interest" description="2-C-methyl-D-erythritol 4-phosphate cytidylyltransferase" evidence="14">
    <location>
        <begin position="1"/>
        <end position="227"/>
    </location>
</feature>
<dbReference type="InterPro" id="IPR018294">
    <property type="entry name" value="ISPD_synthase_CS"/>
</dbReference>
<comment type="pathway">
    <text evidence="5 14">Isoprenoid biosynthesis; isopentenyl diphosphate biosynthesis via DXP pathway; isopentenyl diphosphate from 1-deoxy-D-xylulose 5-phosphate: step 2/6.</text>
</comment>
<dbReference type="InterPro" id="IPR036571">
    <property type="entry name" value="MECDP_synthase_sf"/>
</dbReference>
<dbReference type="GO" id="GO:0019288">
    <property type="term" value="P:isopentenyl diphosphate biosynthetic process, methylerythritol 4-phosphate pathway"/>
    <property type="evidence" value="ECO:0007669"/>
    <property type="project" value="UniProtKB-UniRule"/>
</dbReference>
<evidence type="ECO:0000256" key="14">
    <source>
        <dbReference type="HAMAP-Rule" id="MF_01520"/>
    </source>
</evidence>
<comment type="caution">
    <text evidence="14">Lacks conserved residue(s) required for the propagation of feature annotation.</text>
</comment>
<evidence type="ECO:0000256" key="3">
    <source>
        <dbReference type="ARBA" id="ARBA00001968"/>
    </source>
</evidence>
<feature type="binding site" evidence="14">
    <location>
        <begin position="234"/>
        <end position="236"/>
    </location>
    <ligand>
        <name>4-CDP-2-C-methyl-D-erythritol 2-phosphate</name>
        <dbReference type="ChEBI" id="CHEBI:57919"/>
    </ligand>
</feature>
<evidence type="ECO:0000256" key="7">
    <source>
        <dbReference type="ARBA" id="ARBA00009789"/>
    </source>
</evidence>
<comment type="similarity">
    <text evidence="7">Belongs to the IspD/TarI cytidylyltransferase family. IspD subfamily.</text>
</comment>
<dbReference type="HAMAP" id="MF_00108">
    <property type="entry name" value="IspD"/>
    <property type="match status" value="1"/>
</dbReference>
<dbReference type="EC" id="2.7.7.60" evidence="14"/>
<keyword evidence="12 14" id="KW-0456">Lyase</keyword>
<dbReference type="EMBL" id="CP123872">
    <property type="protein sequence ID" value="WND02326.1"/>
    <property type="molecule type" value="Genomic_DNA"/>
</dbReference>
<dbReference type="InterPro" id="IPR001228">
    <property type="entry name" value="IspD"/>
</dbReference>
<feature type="binding site" evidence="14">
    <location>
        <position position="236"/>
    </location>
    <ligand>
        <name>a divalent metal cation</name>
        <dbReference type="ChEBI" id="CHEBI:60240"/>
    </ligand>
</feature>
<evidence type="ECO:0000256" key="12">
    <source>
        <dbReference type="ARBA" id="ARBA00023239"/>
    </source>
</evidence>
<dbReference type="EC" id="4.6.1.12" evidence="14"/>
<dbReference type="PROSITE" id="PS01295">
    <property type="entry name" value="ISPD"/>
    <property type="match status" value="1"/>
</dbReference>
<feature type="binding site" evidence="14">
    <location>
        <position position="368"/>
    </location>
    <ligand>
        <name>4-CDP-2-C-methyl-D-erythritol 2-phosphate</name>
        <dbReference type="ChEBI" id="CHEBI:57919"/>
    </ligand>
</feature>
<feature type="site" description="Transition state stabilizer" evidence="14">
    <location>
        <position position="18"/>
    </location>
</feature>
<evidence type="ECO:0000259" key="15">
    <source>
        <dbReference type="Pfam" id="PF02542"/>
    </source>
</evidence>
<dbReference type="CDD" id="cd02516">
    <property type="entry name" value="CDP-ME_synthetase"/>
    <property type="match status" value="1"/>
</dbReference>
<evidence type="ECO:0000256" key="1">
    <source>
        <dbReference type="ARBA" id="ARBA00000200"/>
    </source>
</evidence>
<keyword evidence="11 14" id="KW-0414">Isoprene biosynthesis</keyword>
<feature type="binding site" evidence="14">
    <location>
        <position position="234"/>
    </location>
    <ligand>
        <name>a divalent metal cation</name>
        <dbReference type="ChEBI" id="CHEBI:60240"/>
    </ligand>
</feature>
<dbReference type="AlphaFoldDB" id="A0AA52ECN2"/>
<sequence>MQEKSVSMIVVAAGKGARAGGRIPKQYQTIAGKTILRHTLDALIRSYPFTEIVCVINPEDNHLYEKSVEGLSLSPAVKGGNTRQESSFNGLKALTAKCDLVMIHDAARPFVSDNLIKELIDSKASATIPGISVTDTVKRADPQMNIIETVNREGLYSVQTPQAFDYHMLLKAHQSLTTASFTDDSMIMETIGEGVTIIEGDEANFKVTHPEDFKKAEMTIMNRLADIRTGHGYDVHRFEEGSSVILCGVEIPHTHRLKGHSDADVALHALTDAIFSSIAAGDIGCHFPPTDPQWQGAASSIFLEKACEMVKDKGGIISNIVVTLICERPKISLHQEAMRMKLSEITGLCKERISVQATTTEKLGFTGRNEGIAAEALATVRLPL</sequence>
<feature type="binding site" evidence="14">
    <location>
        <begin position="358"/>
        <end position="361"/>
    </location>
    <ligand>
        <name>4-CDP-2-C-methyl-D-erythritol 2-phosphate</name>
        <dbReference type="ChEBI" id="CHEBI:57919"/>
    </ligand>
</feature>
<dbReference type="NCBIfam" id="NF006899">
    <property type="entry name" value="PRK09382.1"/>
    <property type="match status" value="1"/>
</dbReference>
<dbReference type="InterPro" id="IPR003526">
    <property type="entry name" value="MECDP_synthase"/>
</dbReference>
<keyword evidence="10 14" id="KW-0479">Metal-binding</keyword>
<comment type="similarity">
    <text evidence="6">Belongs to the IspF family.</text>
</comment>
<feature type="binding site" evidence="14">
    <location>
        <position position="365"/>
    </location>
    <ligand>
        <name>4-CDP-2-C-methyl-D-erythritol 2-phosphate</name>
        <dbReference type="ChEBI" id="CHEBI:57919"/>
    </ligand>
</feature>
<dbReference type="InterPro" id="IPR026596">
    <property type="entry name" value="IspD/F"/>
</dbReference>
<dbReference type="HAMAP" id="MF_00107">
    <property type="entry name" value="IspF"/>
    <property type="match status" value="1"/>
</dbReference>
<feature type="domain" description="2-C-methyl-D-erythritol 2,4-cyclodiphosphate synthase" evidence="15">
    <location>
        <begin position="227"/>
        <end position="380"/>
    </location>
</feature>
<feature type="site" description="Transition state stabilizer" evidence="14">
    <location>
        <position position="25"/>
    </location>
</feature>
<feature type="binding site" evidence="14">
    <location>
        <position position="268"/>
    </location>
    <ligand>
        <name>a divalent metal cation</name>
        <dbReference type="ChEBI" id="CHEBI:60240"/>
    </ligand>
</feature>
<dbReference type="PROSITE" id="PS01350">
    <property type="entry name" value="ISPF"/>
    <property type="match status" value="1"/>
</dbReference>
<comment type="pathway">
    <text evidence="4 14">Isoprenoid biosynthesis; isopentenyl diphosphate biosynthesis via DXP pathway; isopentenyl diphosphate from 1-deoxy-D-xylulose 5-phosphate: step 4/6.</text>
</comment>
<evidence type="ECO:0000256" key="10">
    <source>
        <dbReference type="ARBA" id="ARBA00022723"/>
    </source>
</evidence>
<dbReference type="NCBIfam" id="TIGR00453">
    <property type="entry name" value="ispD"/>
    <property type="match status" value="1"/>
</dbReference>
<evidence type="ECO:0000256" key="5">
    <source>
        <dbReference type="ARBA" id="ARBA00004787"/>
    </source>
</evidence>
<accession>A0AA52ECN2</accession>
<comment type="similarity">
    <text evidence="14">In the C-terminal section; belongs to the IspF family.</text>
</comment>
<dbReference type="GO" id="GO:0008685">
    <property type="term" value="F:2-C-methyl-D-erythritol 2,4-cyclodiphosphate synthase activity"/>
    <property type="evidence" value="ECO:0007669"/>
    <property type="project" value="UniProtKB-UniRule"/>
</dbReference>
<feature type="site" description="Transition state stabilizer" evidence="14">
    <location>
        <position position="359"/>
    </location>
</feature>
<dbReference type="InterPro" id="IPR034683">
    <property type="entry name" value="IspD/TarI"/>
</dbReference>
<proteinExistence type="inferred from homology"/>
<comment type="cofactor">
    <cofactor evidence="3 14">
        <name>a divalent metal cation</name>
        <dbReference type="ChEBI" id="CHEBI:60240"/>
    </cofactor>
</comment>
<comment type="function">
    <text evidence="14">Bifunctional enzyme that catalyzes the formation of 4-diphosphocytidyl-2-C-methyl-D-erythritol from CTP and 2-C-methyl-D-erythritol 4-phosphate (MEP) (IspD), and catalyzes the conversion of 4-diphosphocytidyl-2-C-methyl-D-erythritol 2-phosphate (CDP-ME2P) to 2-C-methyl-D-erythritol 2,4-cyclodiphosphate (ME-CPP) with a corresponding release of cytidine 5-monophosphate (CMP) (IspF).</text>
</comment>
<feature type="binding site" evidence="14">
    <location>
        <begin position="282"/>
        <end position="284"/>
    </location>
    <ligand>
        <name>4-CDP-2-C-methyl-D-erythritol 2-phosphate</name>
        <dbReference type="ChEBI" id="CHEBI:57919"/>
    </ligand>
</feature>
<dbReference type="Pfam" id="PF02542">
    <property type="entry name" value="YgbB"/>
    <property type="match status" value="1"/>
</dbReference>
<evidence type="ECO:0000256" key="9">
    <source>
        <dbReference type="ARBA" id="ARBA00022695"/>
    </source>
</evidence>
<gene>
    <name evidence="14" type="primary">ispDF</name>
    <name evidence="16" type="ORF">QGN29_12280</name>
</gene>
<feature type="region of interest" description="2-C-methyl-D-erythritol 2,4-cyclodiphosphate synthase" evidence="14">
    <location>
        <begin position="228"/>
        <end position="384"/>
    </location>
</feature>
<feature type="site" description="Positions MEP for the nucleophilic attack" evidence="14">
    <location>
        <position position="206"/>
    </location>
</feature>
<dbReference type="PANTHER" id="PTHR43181:SF1">
    <property type="entry name" value="2-C-METHYL-D-ERYTHRITOL 2,4-CYCLODIPHOSPHATE SYNTHASE, CHLOROPLASTIC"/>
    <property type="match status" value="1"/>
</dbReference>
<evidence type="ECO:0000256" key="13">
    <source>
        <dbReference type="ARBA" id="ARBA00023268"/>
    </source>
</evidence>
<keyword evidence="8 14" id="KW-0808">Transferase</keyword>
<dbReference type="GO" id="GO:0050518">
    <property type="term" value="F:2-C-methyl-D-erythritol 4-phosphate cytidylyltransferase activity"/>
    <property type="evidence" value="ECO:0007669"/>
    <property type="project" value="UniProtKB-UniRule"/>
</dbReference>
<dbReference type="SUPFAM" id="SSF53448">
    <property type="entry name" value="Nucleotide-diphospho-sugar transferases"/>
    <property type="match status" value="1"/>
</dbReference>
<evidence type="ECO:0000256" key="2">
    <source>
        <dbReference type="ARBA" id="ARBA00001282"/>
    </source>
</evidence>
<dbReference type="NCBIfam" id="TIGR00151">
    <property type="entry name" value="ispF"/>
    <property type="match status" value="1"/>
</dbReference>
<evidence type="ECO:0000256" key="6">
    <source>
        <dbReference type="ARBA" id="ARBA00008480"/>
    </source>
</evidence>
<dbReference type="FunFam" id="3.90.550.10:FF:000003">
    <property type="entry name" value="2-C-methyl-D-erythritol 4-phosphate cytidylyltransferase"/>
    <property type="match status" value="1"/>
</dbReference>
<name>A0AA52ECN2_9PROT</name>
<dbReference type="InterPro" id="IPR029044">
    <property type="entry name" value="Nucleotide-diphossugar_trans"/>
</dbReference>
<feature type="binding site" evidence="14">
    <location>
        <begin position="260"/>
        <end position="261"/>
    </location>
    <ligand>
        <name>4-CDP-2-C-methyl-D-erythritol 2-phosphate</name>
        <dbReference type="ChEBI" id="CHEBI:57919"/>
    </ligand>
</feature>
<feature type="site" description="Positions MEP for the nucleophilic attack" evidence="14">
    <location>
        <position position="152"/>
    </location>
</feature>
<protein>
    <recommendedName>
        <fullName evidence="14">Bifunctional enzyme IspD/IspF</fullName>
    </recommendedName>
    <domain>
        <recommendedName>
            <fullName evidence="14">2-C-methyl-D-erythritol 4-phosphate cytidylyltransferase</fullName>
            <ecNumber evidence="14">2.7.7.60</ecNumber>
        </recommendedName>
        <alternativeName>
            <fullName evidence="14">4-diphosphocytidyl-2C-methyl-D-erythritol synthase</fullName>
        </alternativeName>
        <alternativeName>
            <fullName evidence="14">MEP cytidylyltransferase</fullName>
            <shortName evidence="14">MCT</shortName>
        </alternativeName>
    </domain>
    <domain>
        <recommendedName>
            <fullName evidence="14">2-C-methyl-D-erythritol 2,4-cyclodiphosphate synthase</fullName>
            <shortName evidence="14">MECDP-synthase</shortName>
            <shortName evidence="14">MECPP-synthase</shortName>
            <shortName evidence="14">MECPS</shortName>
            <ecNumber evidence="14">4.6.1.12</ecNumber>
        </recommendedName>
    </domain>
</protein>
<reference evidence="16" key="1">
    <citation type="submission" date="2023-04" db="EMBL/GenBank/DDBJ databases">
        <title>Complete genome sequence of Temperatibacter marinus.</title>
        <authorList>
            <person name="Rong J.-C."/>
            <person name="Yi M.-L."/>
            <person name="Zhao Q."/>
        </authorList>
    </citation>
    <scope>NUCLEOTIDE SEQUENCE</scope>
    <source>
        <strain evidence="16">NBRC 110045</strain>
    </source>
</reference>
<evidence type="ECO:0000256" key="8">
    <source>
        <dbReference type="ARBA" id="ARBA00022679"/>
    </source>
</evidence>
<evidence type="ECO:0000313" key="17">
    <source>
        <dbReference type="Proteomes" id="UP001268683"/>
    </source>
</evidence>
<keyword evidence="17" id="KW-1185">Reference proteome</keyword>
<dbReference type="KEGG" id="tmk:QGN29_12280"/>
<dbReference type="Pfam" id="PF01128">
    <property type="entry name" value="IspD"/>
    <property type="match status" value="1"/>
</dbReference>
<comment type="catalytic activity">
    <reaction evidence="2 14">
        <text>2-C-methyl-D-erythritol 4-phosphate + CTP + H(+) = 4-CDP-2-C-methyl-D-erythritol + diphosphate</text>
        <dbReference type="Rhea" id="RHEA:13429"/>
        <dbReference type="ChEBI" id="CHEBI:15378"/>
        <dbReference type="ChEBI" id="CHEBI:33019"/>
        <dbReference type="ChEBI" id="CHEBI:37563"/>
        <dbReference type="ChEBI" id="CHEBI:57823"/>
        <dbReference type="ChEBI" id="CHEBI:58262"/>
        <dbReference type="EC" id="2.7.7.60"/>
    </reaction>
</comment>
<dbReference type="Proteomes" id="UP001268683">
    <property type="component" value="Chromosome"/>
</dbReference>
<dbReference type="SUPFAM" id="SSF69765">
    <property type="entry name" value="IpsF-like"/>
    <property type="match status" value="1"/>
</dbReference>
<dbReference type="InterPro" id="IPR020555">
    <property type="entry name" value="MECDP_synthase_CS"/>
</dbReference>
<comment type="catalytic activity">
    <reaction evidence="1 14">
        <text>4-CDP-2-C-methyl-D-erythritol 2-phosphate = 2-C-methyl-D-erythritol 2,4-cyclic diphosphate + CMP</text>
        <dbReference type="Rhea" id="RHEA:23864"/>
        <dbReference type="ChEBI" id="CHEBI:57919"/>
        <dbReference type="ChEBI" id="CHEBI:58483"/>
        <dbReference type="ChEBI" id="CHEBI:60377"/>
        <dbReference type="EC" id="4.6.1.12"/>
    </reaction>
</comment>
<dbReference type="GO" id="GO:0016114">
    <property type="term" value="P:terpenoid biosynthetic process"/>
    <property type="evidence" value="ECO:0007669"/>
    <property type="project" value="InterPro"/>
</dbReference>
<dbReference type="Gene3D" id="3.90.550.10">
    <property type="entry name" value="Spore Coat Polysaccharide Biosynthesis Protein SpsA, Chain A"/>
    <property type="match status" value="1"/>
</dbReference>
<evidence type="ECO:0000256" key="11">
    <source>
        <dbReference type="ARBA" id="ARBA00023229"/>
    </source>
</evidence>
<organism evidence="16 17">
    <name type="scientific">Temperatibacter marinus</name>
    <dbReference type="NCBI Taxonomy" id="1456591"/>
    <lineage>
        <taxon>Bacteria</taxon>
        <taxon>Pseudomonadati</taxon>
        <taxon>Pseudomonadota</taxon>
        <taxon>Alphaproteobacteria</taxon>
        <taxon>Kordiimonadales</taxon>
        <taxon>Temperatibacteraceae</taxon>
        <taxon>Temperatibacter</taxon>
    </lineage>
</organism>
<keyword evidence="9 14" id="KW-0548">Nucleotidyltransferase</keyword>
<evidence type="ECO:0000313" key="16">
    <source>
        <dbReference type="EMBL" id="WND02326.1"/>
    </source>
</evidence>
<keyword evidence="13 14" id="KW-0511">Multifunctional enzyme</keyword>